<gene>
    <name evidence="6" type="ORF">RWH44_08770</name>
</gene>
<dbReference type="InterPro" id="IPR000792">
    <property type="entry name" value="Tscrpt_reg_LuxR_C"/>
</dbReference>
<dbReference type="PRINTS" id="PR00038">
    <property type="entry name" value="HTHLUXR"/>
</dbReference>
<dbReference type="SUPFAM" id="SSF46894">
    <property type="entry name" value="C-terminal effector domain of the bipartite response regulators"/>
    <property type="match status" value="1"/>
</dbReference>
<dbReference type="PANTHER" id="PTHR44688">
    <property type="entry name" value="DNA-BINDING TRANSCRIPTIONAL ACTIVATOR DEVR_DOSR"/>
    <property type="match status" value="1"/>
</dbReference>
<dbReference type="SUPFAM" id="SSF52540">
    <property type="entry name" value="P-loop containing nucleoside triphosphate hydrolases"/>
    <property type="match status" value="1"/>
</dbReference>
<keyword evidence="1" id="KW-0805">Transcription regulation</keyword>
<accession>A0ABU3SLV3</accession>
<evidence type="ECO:0000256" key="2">
    <source>
        <dbReference type="ARBA" id="ARBA00023125"/>
    </source>
</evidence>
<dbReference type="Proteomes" id="UP001261125">
    <property type="component" value="Unassembled WGS sequence"/>
</dbReference>
<dbReference type="Pfam" id="PF00196">
    <property type="entry name" value="GerE"/>
    <property type="match status" value="1"/>
</dbReference>
<evidence type="ECO:0000256" key="1">
    <source>
        <dbReference type="ARBA" id="ARBA00023015"/>
    </source>
</evidence>
<keyword evidence="3" id="KW-0804">Transcription</keyword>
<dbReference type="EMBL" id="JAWDIT010000003">
    <property type="protein sequence ID" value="MDU0345797.1"/>
    <property type="molecule type" value="Genomic_DNA"/>
</dbReference>
<dbReference type="SMART" id="SM00382">
    <property type="entry name" value="AAA"/>
    <property type="match status" value="1"/>
</dbReference>
<proteinExistence type="predicted"/>
<dbReference type="InterPro" id="IPR041664">
    <property type="entry name" value="AAA_16"/>
</dbReference>
<dbReference type="RefSeq" id="WP_316004298.1">
    <property type="nucleotide sequence ID" value="NZ_JAWDIT010000003.1"/>
</dbReference>
<dbReference type="PROSITE" id="PS50043">
    <property type="entry name" value="HTH_LUXR_2"/>
    <property type="match status" value="1"/>
</dbReference>
<dbReference type="InterPro" id="IPR003593">
    <property type="entry name" value="AAA+_ATPase"/>
</dbReference>
<dbReference type="InterPro" id="IPR016032">
    <property type="entry name" value="Sig_transdc_resp-reg_C-effctor"/>
</dbReference>
<dbReference type="InterPro" id="IPR036388">
    <property type="entry name" value="WH-like_DNA-bd_sf"/>
</dbReference>
<dbReference type="InterPro" id="IPR027417">
    <property type="entry name" value="P-loop_NTPase"/>
</dbReference>
<protein>
    <submittedName>
        <fullName evidence="6">LuxR C-terminal-related transcriptional regulator</fullName>
    </submittedName>
</protein>
<keyword evidence="4" id="KW-0175">Coiled coil</keyword>
<name>A0ABU3SLV3_9MICO</name>
<dbReference type="Pfam" id="PF14559">
    <property type="entry name" value="TPR_19"/>
    <property type="match status" value="1"/>
</dbReference>
<dbReference type="Pfam" id="PF13191">
    <property type="entry name" value="AAA_16"/>
    <property type="match status" value="1"/>
</dbReference>
<evidence type="ECO:0000259" key="5">
    <source>
        <dbReference type="PROSITE" id="PS50043"/>
    </source>
</evidence>
<organism evidence="6 7">
    <name type="scientific">Microbacterium phycohabitans</name>
    <dbReference type="NCBI Taxonomy" id="3075993"/>
    <lineage>
        <taxon>Bacteria</taxon>
        <taxon>Bacillati</taxon>
        <taxon>Actinomycetota</taxon>
        <taxon>Actinomycetes</taxon>
        <taxon>Micrococcales</taxon>
        <taxon>Microbacteriaceae</taxon>
        <taxon>Microbacterium</taxon>
    </lineage>
</organism>
<dbReference type="SMART" id="SM00421">
    <property type="entry name" value="HTH_LUXR"/>
    <property type="match status" value="1"/>
</dbReference>
<sequence>MPFFGRARELDIARKTVGLRTGAACVFVGDAGLGKSALARELAREHAASLVAVSPSERMWPYSGLSAVAAGLGGARGAAIDGILDRGRDWPEHLLAEELSRTLHLIRDDGAVLVIDDLDEMDGASLTVLSFVFGRLRGTGVTILATVGALGQRHEVIAVPHVHLEPLAFEAAAELAREIVGPASAAAVRHVVVMFTGGDPGVLTRVRLTAAEAAGEDALHLPLRLSEDRSGRPRRDGFSPRGPRTDAVLDLLSIGPVYDYDRLRLAALAEGVDVDQLIDDGTVRVHDDLARMSDPALRLRRHAAMAPEDRRRLHAQAADDHRGRDRATQLWHESFLEPGGDRGPILAAAVGFARAGETASAVEFAERALSGSLDDEGRTRGLVDLGSALVLQGLDLLGQHYLRRAGRSDDAAVRVRAAIARLRAGASVDQVIDDALARDETDAEWAEGVERLLCENARLHLARGEVAEALGCLDAAAAASVASTETGLLRLLIAELGSTGPTATRPVPPPLDPSAVAADAPIEIASLAASLRMLREEYAAARRQATELLERMPRVAPLWRERLLRLLVTCEVRGGDPTAVREAMTAWRHEWPPGRPEDAATTLLCAAAAAVDPLDASAPDLIARGRHLCRREGRTALLPFFAALEGSLALAEGRYEDAVSLLRAAGDAPGSDDPSLLRIDADLIEALWLTGRSSDARRELARLEAAAARHPRRWTTLAVARSRAVCRSGEDGARAFRDADAVLLSTDSPSEHLALRATLQRCLPMAERSPAPRVSAAPARGRVLSPQEQEVVALVQQGLRNREIASALFISLRTVELRLTRIYRKLGVSSRVHLVSLLRGAATP</sequence>
<dbReference type="Gene3D" id="3.40.50.300">
    <property type="entry name" value="P-loop containing nucleotide triphosphate hydrolases"/>
    <property type="match status" value="1"/>
</dbReference>
<evidence type="ECO:0000256" key="4">
    <source>
        <dbReference type="SAM" id="Coils"/>
    </source>
</evidence>
<reference evidence="6 7" key="1">
    <citation type="submission" date="2023-09" db="EMBL/GenBank/DDBJ databases">
        <title>Microbacterium fusihabitans sp. nov., Microbacterium phycihabitans sp. nov., and Microbacterium cervinum sp. nov., isolated from dried seaweeds of beach.</title>
        <authorList>
            <person name="Lee S.D."/>
        </authorList>
    </citation>
    <scope>NUCLEOTIDE SEQUENCE [LARGE SCALE GENOMIC DNA]</scope>
    <source>
        <strain evidence="6 7">KSW2-29</strain>
    </source>
</reference>
<evidence type="ECO:0000313" key="6">
    <source>
        <dbReference type="EMBL" id="MDU0345797.1"/>
    </source>
</evidence>
<feature type="coiled-coil region" evidence="4">
    <location>
        <begin position="524"/>
        <end position="551"/>
    </location>
</feature>
<dbReference type="Gene3D" id="1.10.10.10">
    <property type="entry name" value="Winged helix-like DNA-binding domain superfamily/Winged helix DNA-binding domain"/>
    <property type="match status" value="1"/>
</dbReference>
<dbReference type="PANTHER" id="PTHR44688:SF16">
    <property type="entry name" value="DNA-BINDING TRANSCRIPTIONAL ACTIVATOR DEVR_DOSR"/>
    <property type="match status" value="1"/>
</dbReference>
<dbReference type="CDD" id="cd06170">
    <property type="entry name" value="LuxR_C_like"/>
    <property type="match status" value="1"/>
</dbReference>
<keyword evidence="7" id="KW-1185">Reference proteome</keyword>
<evidence type="ECO:0000256" key="3">
    <source>
        <dbReference type="ARBA" id="ARBA00023163"/>
    </source>
</evidence>
<feature type="domain" description="HTH luxR-type" evidence="5">
    <location>
        <begin position="777"/>
        <end position="842"/>
    </location>
</feature>
<evidence type="ECO:0000313" key="7">
    <source>
        <dbReference type="Proteomes" id="UP001261125"/>
    </source>
</evidence>
<dbReference type="PROSITE" id="PS00622">
    <property type="entry name" value="HTH_LUXR_1"/>
    <property type="match status" value="1"/>
</dbReference>
<keyword evidence="2" id="KW-0238">DNA-binding</keyword>
<comment type="caution">
    <text evidence="6">The sequence shown here is derived from an EMBL/GenBank/DDBJ whole genome shotgun (WGS) entry which is preliminary data.</text>
</comment>